<evidence type="ECO:0000313" key="3">
    <source>
        <dbReference type="Proteomes" id="UP001157418"/>
    </source>
</evidence>
<comment type="caution">
    <text evidence="2">The sequence shown here is derived from an EMBL/GenBank/DDBJ whole genome shotgun (WGS) entry which is preliminary data.</text>
</comment>
<dbReference type="Proteomes" id="UP001157418">
    <property type="component" value="Unassembled WGS sequence"/>
</dbReference>
<proteinExistence type="predicted"/>
<organism evidence="2 3">
    <name type="scientific">Lactuca virosa</name>
    <dbReference type="NCBI Taxonomy" id="75947"/>
    <lineage>
        <taxon>Eukaryota</taxon>
        <taxon>Viridiplantae</taxon>
        <taxon>Streptophyta</taxon>
        <taxon>Embryophyta</taxon>
        <taxon>Tracheophyta</taxon>
        <taxon>Spermatophyta</taxon>
        <taxon>Magnoliopsida</taxon>
        <taxon>eudicotyledons</taxon>
        <taxon>Gunneridae</taxon>
        <taxon>Pentapetalae</taxon>
        <taxon>asterids</taxon>
        <taxon>campanulids</taxon>
        <taxon>Asterales</taxon>
        <taxon>Asteraceae</taxon>
        <taxon>Cichorioideae</taxon>
        <taxon>Cichorieae</taxon>
        <taxon>Lactucinae</taxon>
        <taxon>Lactuca</taxon>
    </lineage>
</organism>
<sequence length="192" mass="21841">MHHNPIGHPYTAAGKLYHPPIHKTKFQLLTCRMDFQYASVIIAIGIVFNMVAYLVVFPGGLATIGKIDGDWVFIFAELIAICISMAIFVVGMSVGPILIAVEIILLIFITMLQPYVVKDCSSMNFNWGLLVDHLELYIILNGFHFIVGRFIFNIFFLVEISPNVDEKPFGIDLWKLASRCYHFLEKKYQPNL</sequence>
<keyword evidence="1" id="KW-0812">Transmembrane</keyword>
<keyword evidence="3" id="KW-1185">Reference proteome</keyword>
<protein>
    <submittedName>
        <fullName evidence="2">Uncharacterized protein</fullName>
    </submittedName>
</protein>
<evidence type="ECO:0000256" key="1">
    <source>
        <dbReference type="SAM" id="Phobius"/>
    </source>
</evidence>
<dbReference type="EMBL" id="CAKMRJ010003947">
    <property type="protein sequence ID" value="CAH1434807.1"/>
    <property type="molecule type" value="Genomic_DNA"/>
</dbReference>
<feature type="transmembrane region" description="Helical" evidence="1">
    <location>
        <begin position="136"/>
        <end position="158"/>
    </location>
</feature>
<keyword evidence="1" id="KW-1133">Transmembrane helix</keyword>
<gene>
    <name evidence="2" type="ORF">LVIROSA_LOCUS21291</name>
</gene>
<keyword evidence="1" id="KW-0472">Membrane</keyword>
<accession>A0AAU9N9J1</accession>
<evidence type="ECO:0000313" key="2">
    <source>
        <dbReference type="EMBL" id="CAH1434807.1"/>
    </source>
</evidence>
<dbReference type="AlphaFoldDB" id="A0AAU9N9J1"/>
<feature type="transmembrane region" description="Helical" evidence="1">
    <location>
        <begin position="71"/>
        <end position="90"/>
    </location>
</feature>
<feature type="transmembrane region" description="Helical" evidence="1">
    <location>
        <begin position="97"/>
        <end position="116"/>
    </location>
</feature>
<reference evidence="2 3" key="1">
    <citation type="submission" date="2022-01" db="EMBL/GenBank/DDBJ databases">
        <authorList>
            <person name="Xiong W."/>
            <person name="Schranz E."/>
        </authorList>
    </citation>
    <scope>NUCLEOTIDE SEQUENCE [LARGE SCALE GENOMIC DNA]</scope>
</reference>
<feature type="transmembrane region" description="Helical" evidence="1">
    <location>
        <begin position="35"/>
        <end position="59"/>
    </location>
</feature>
<name>A0AAU9N9J1_9ASTR</name>